<reference evidence="2 3" key="1">
    <citation type="submission" date="2018-01" db="EMBL/GenBank/DDBJ databases">
        <title>Species boundaries and ecological features among Paraburkholderia terrae DSMZ17804T, P. hospita DSMZ17164T and P. caribensis DSMZ13236T.</title>
        <authorList>
            <person name="Pratama A.A."/>
        </authorList>
    </citation>
    <scope>NUCLEOTIDE SEQUENCE [LARGE SCALE GENOMIC DNA]</scope>
    <source>
        <strain evidence="2 3">DSM 17164</strain>
    </source>
</reference>
<dbReference type="AlphaFoldDB" id="A0AAN1MKV8"/>
<dbReference type="Proteomes" id="UP000236649">
    <property type="component" value="Chromosome 2"/>
</dbReference>
<sequence>MLTSCLKNKSPELPRRPSEATTQAAQTAAEIAMWTCRNCNARFSFNQVEAQIDESGFFFICRDCDYRNNLVNMGPDAAGRPQLIQRDDK</sequence>
<dbReference type="EMBL" id="CP026106">
    <property type="protein sequence ID" value="AUT70749.1"/>
    <property type="molecule type" value="Genomic_DNA"/>
</dbReference>
<feature type="compositionally biased region" description="Basic and acidic residues" evidence="1">
    <location>
        <begin position="9"/>
        <end position="18"/>
    </location>
</feature>
<organism evidence="2 3">
    <name type="scientific">Paraburkholderia hospita</name>
    <dbReference type="NCBI Taxonomy" id="169430"/>
    <lineage>
        <taxon>Bacteria</taxon>
        <taxon>Pseudomonadati</taxon>
        <taxon>Pseudomonadota</taxon>
        <taxon>Betaproteobacteria</taxon>
        <taxon>Burkholderiales</taxon>
        <taxon>Burkholderiaceae</taxon>
        <taxon>Paraburkholderia</taxon>
    </lineage>
</organism>
<name>A0AAN1MKV8_9BURK</name>
<evidence type="ECO:0000313" key="3">
    <source>
        <dbReference type="Proteomes" id="UP000236649"/>
    </source>
</evidence>
<accession>A0AAN1MKV8</accession>
<proteinExistence type="predicted"/>
<evidence type="ECO:0000313" key="2">
    <source>
        <dbReference type="EMBL" id="AUT70749.1"/>
    </source>
</evidence>
<evidence type="ECO:0000256" key="1">
    <source>
        <dbReference type="SAM" id="MobiDB-lite"/>
    </source>
</evidence>
<dbReference type="KEGG" id="phs:C2L64_20450"/>
<gene>
    <name evidence="2" type="ORF">C2L64_20450</name>
</gene>
<feature type="region of interest" description="Disordered" evidence="1">
    <location>
        <begin position="1"/>
        <end position="24"/>
    </location>
</feature>
<protein>
    <submittedName>
        <fullName evidence="2">Uncharacterized protein</fullName>
    </submittedName>
</protein>